<proteinExistence type="inferred from homology"/>
<dbReference type="EMBL" id="MHLN01000038">
    <property type="protein sequence ID" value="OGZ10524.1"/>
    <property type="molecule type" value="Genomic_DNA"/>
</dbReference>
<comment type="caution">
    <text evidence="6">The sequence shown here is derived from an EMBL/GenBank/DDBJ whole genome shotgun (WGS) entry which is preliminary data.</text>
</comment>
<dbReference type="InterPro" id="IPR001648">
    <property type="entry name" value="Ribosomal_bS18"/>
</dbReference>
<evidence type="ECO:0000313" key="7">
    <source>
        <dbReference type="Proteomes" id="UP000178099"/>
    </source>
</evidence>
<dbReference type="GO" id="GO:1990904">
    <property type="term" value="C:ribonucleoprotein complex"/>
    <property type="evidence" value="ECO:0007669"/>
    <property type="project" value="UniProtKB-KW"/>
</dbReference>
<dbReference type="GO" id="GO:0005840">
    <property type="term" value="C:ribosome"/>
    <property type="evidence" value="ECO:0007669"/>
    <property type="project" value="UniProtKB-KW"/>
</dbReference>
<evidence type="ECO:0000256" key="5">
    <source>
        <dbReference type="RuleBase" id="RU003910"/>
    </source>
</evidence>
<evidence type="ECO:0000256" key="1">
    <source>
        <dbReference type="ARBA" id="ARBA00005589"/>
    </source>
</evidence>
<dbReference type="AlphaFoldDB" id="A0A1G2DA73"/>
<sequence>MIKLNNIKHIDYKDTELLKKFLDPYSRIVPRGETKISASNQRKIARAIHRARLMGLLPFLSK</sequence>
<reference evidence="6 7" key="1">
    <citation type="journal article" date="2016" name="Nat. Commun.">
        <title>Thousands of microbial genomes shed light on interconnected biogeochemical processes in an aquifer system.</title>
        <authorList>
            <person name="Anantharaman K."/>
            <person name="Brown C.T."/>
            <person name="Hug L.A."/>
            <person name="Sharon I."/>
            <person name="Castelle C.J."/>
            <person name="Probst A.J."/>
            <person name="Thomas B.C."/>
            <person name="Singh A."/>
            <person name="Wilkins M.J."/>
            <person name="Karaoz U."/>
            <person name="Brodie E.L."/>
            <person name="Williams K.H."/>
            <person name="Hubbard S.S."/>
            <person name="Banfield J.F."/>
        </authorList>
    </citation>
    <scope>NUCLEOTIDE SEQUENCE [LARGE SCALE GENOMIC DNA]</scope>
</reference>
<evidence type="ECO:0000256" key="3">
    <source>
        <dbReference type="ARBA" id="ARBA00023274"/>
    </source>
</evidence>
<dbReference type="SUPFAM" id="SSF46911">
    <property type="entry name" value="Ribosomal protein S18"/>
    <property type="match status" value="1"/>
</dbReference>
<keyword evidence="2 4" id="KW-0689">Ribosomal protein</keyword>
<dbReference type="Gene3D" id="4.10.640.10">
    <property type="entry name" value="Ribosomal protein S18"/>
    <property type="match status" value="1"/>
</dbReference>
<dbReference type="GO" id="GO:0070181">
    <property type="term" value="F:small ribosomal subunit rRNA binding"/>
    <property type="evidence" value="ECO:0007669"/>
    <property type="project" value="TreeGrafter"/>
</dbReference>
<dbReference type="PRINTS" id="PR00974">
    <property type="entry name" value="RIBOSOMALS18"/>
</dbReference>
<dbReference type="Pfam" id="PF01084">
    <property type="entry name" value="Ribosomal_S18"/>
    <property type="match status" value="1"/>
</dbReference>
<protein>
    <recommendedName>
        <fullName evidence="4">Small ribosomal subunit protein bS18</fullName>
    </recommendedName>
</protein>
<dbReference type="Proteomes" id="UP000178099">
    <property type="component" value="Unassembled WGS sequence"/>
</dbReference>
<evidence type="ECO:0000256" key="4">
    <source>
        <dbReference type="HAMAP-Rule" id="MF_00270"/>
    </source>
</evidence>
<dbReference type="InterPro" id="IPR036870">
    <property type="entry name" value="Ribosomal_bS18_sf"/>
</dbReference>
<keyword evidence="4" id="KW-0694">RNA-binding</keyword>
<accession>A0A1G2DA73</accession>
<dbReference type="HAMAP" id="MF_00270">
    <property type="entry name" value="Ribosomal_bS18"/>
    <property type="match status" value="1"/>
</dbReference>
<keyword evidence="3 4" id="KW-0687">Ribonucleoprotein</keyword>
<dbReference type="PANTHER" id="PTHR13479:SF40">
    <property type="entry name" value="SMALL RIBOSOMAL SUBUNIT PROTEIN BS18M"/>
    <property type="match status" value="1"/>
</dbReference>
<gene>
    <name evidence="4" type="primary">rpsR</name>
    <name evidence="6" type="ORF">A3D67_03195</name>
</gene>
<comment type="subunit">
    <text evidence="4">Part of the 30S ribosomal subunit. Forms a tight heterodimer with protein bS6.</text>
</comment>
<dbReference type="PANTHER" id="PTHR13479">
    <property type="entry name" value="30S RIBOSOMAL PROTEIN S18"/>
    <property type="match status" value="1"/>
</dbReference>
<comment type="function">
    <text evidence="4">Binds as a heterodimer with protein bS6 to the central domain of the 16S rRNA, where it helps stabilize the platform of the 30S subunit.</text>
</comment>
<evidence type="ECO:0000256" key="2">
    <source>
        <dbReference type="ARBA" id="ARBA00022980"/>
    </source>
</evidence>
<dbReference type="NCBIfam" id="TIGR00165">
    <property type="entry name" value="S18"/>
    <property type="match status" value="1"/>
</dbReference>
<keyword evidence="4" id="KW-0699">rRNA-binding</keyword>
<name>A0A1G2DA73_9BACT</name>
<comment type="similarity">
    <text evidence="1 4 5">Belongs to the bacterial ribosomal protein bS18 family.</text>
</comment>
<dbReference type="GO" id="GO:0006412">
    <property type="term" value="P:translation"/>
    <property type="evidence" value="ECO:0007669"/>
    <property type="project" value="UniProtKB-UniRule"/>
</dbReference>
<dbReference type="GO" id="GO:0003735">
    <property type="term" value="F:structural constituent of ribosome"/>
    <property type="evidence" value="ECO:0007669"/>
    <property type="project" value="InterPro"/>
</dbReference>
<organism evidence="6 7">
    <name type="scientific">Candidatus Lloydbacteria bacterium RIFCSPHIGHO2_02_FULL_51_22</name>
    <dbReference type="NCBI Taxonomy" id="1798663"/>
    <lineage>
        <taxon>Bacteria</taxon>
        <taxon>Candidatus Lloydiibacteriota</taxon>
    </lineage>
</organism>
<evidence type="ECO:0000313" key="6">
    <source>
        <dbReference type="EMBL" id="OGZ10524.1"/>
    </source>
</evidence>